<proteinExistence type="predicted"/>
<reference evidence="1 2" key="1">
    <citation type="journal article" date="2019" name="Genome Biol. Evol.">
        <title>Insights into the evolution of the New World diploid cottons (Gossypium, subgenus Houzingenia) based on genome sequencing.</title>
        <authorList>
            <person name="Grover C.E."/>
            <person name="Arick M.A. 2nd"/>
            <person name="Thrash A."/>
            <person name="Conover J.L."/>
            <person name="Sanders W.S."/>
            <person name="Peterson D.G."/>
            <person name="Frelichowski J.E."/>
            <person name="Scheffler J.A."/>
            <person name="Scheffler B.E."/>
            <person name="Wendel J.F."/>
        </authorList>
    </citation>
    <scope>NUCLEOTIDE SEQUENCE [LARGE SCALE GENOMIC DNA]</scope>
    <source>
        <strain evidence="1">157</strain>
        <tissue evidence="1">Leaf</tissue>
    </source>
</reference>
<protein>
    <submittedName>
        <fullName evidence="1">Uncharacterized protein</fullName>
    </submittedName>
</protein>
<evidence type="ECO:0000313" key="2">
    <source>
        <dbReference type="Proteomes" id="UP000593572"/>
    </source>
</evidence>
<comment type="caution">
    <text evidence="1">The sequence shown here is derived from an EMBL/GenBank/DDBJ whole genome shotgun (WGS) entry which is preliminary data.</text>
</comment>
<sequence length="21" mass="2402">MSRQFSTISAQMLLWMVALST</sequence>
<dbReference type="Proteomes" id="UP000593572">
    <property type="component" value="Unassembled WGS sequence"/>
</dbReference>
<dbReference type="EMBL" id="JABEZX010000005">
    <property type="protein sequence ID" value="MBA0555989.1"/>
    <property type="molecule type" value="Genomic_DNA"/>
</dbReference>
<name>A0A7J8LU53_9ROSI</name>
<gene>
    <name evidence="1" type="ORF">Golob_026132</name>
</gene>
<evidence type="ECO:0000313" key="1">
    <source>
        <dbReference type="EMBL" id="MBA0555989.1"/>
    </source>
</evidence>
<keyword evidence="2" id="KW-1185">Reference proteome</keyword>
<dbReference type="AlphaFoldDB" id="A0A7J8LU53"/>
<accession>A0A7J8LU53</accession>
<organism evidence="1 2">
    <name type="scientific">Gossypium lobatum</name>
    <dbReference type="NCBI Taxonomy" id="34289"/>
    <lineage>
        <taxon>Eukaryota</taxon>
        <taxon>Viridiplantae</taxon>
        <taxon>Streptophyta</taxon>
        <taxon>Embryophyta</taxon>
        <taxon>Tracheophyta</taxon>
        <taxon>Spermatophyta</taxon>
        <taxon>Magnoliopsida</taxon>
        <taxon>eudicotyledons</taxon>
        <taxon>Gunneridae</taxon>
        <taxon>Pentapetalae</taxon>
        <taxon>rosids</taxon>
        <taxon>malvids</taxon>
        <taxon>Malvales</taxon>
        <taxon>Malvaceae</taxon>
        <taxon>Malvoideae</taxon>
        <taxon>Gossypium</taxon>
    </lineage>
</organism>